<dbReference type="PANTHER" id="PTHR11067">
    <property type="entry name" value="INOSINE TRIPHOSPHATE PYROPHOSPHATASE/HAM1 PROTEIN"/>
    <property type="match status" value="1"/>
</dbReference>
<proteinExistence type="inferred from homology"/>
<dbReference type="Pfam" id="PF01725">
    <property type="entry name" value="Ham1p_like"/>
    <property type="match status" value="1"/>
</dbReference>
<evidence type="ECO:0000256" key="1">
    <source>
        <dbReference type="ARBA" id="ARBA00008023"/>
    </source>
</evidence>
<comment type="similarity">
    <text evidence="1">Belongs to the HAM1 NTPase family.</text>
</comment>
<evidence type="ECO:0000313" key="5">
    <source>
        <dbReference type="Proteomes" id="UP000322915"/>
    </source>
</evidence>
<protein>
    <submittedName>
        <fullName evidence="4">Non-canonical purine NTP pyrophosphatase</fullName>
    </submittedName>
</protein>
<name>A0ABQ6RKH5_9GAMM</name>
<evidence type="ECO:0000256" key="2">
    <source>
        <dbReference type="ARBA" id="ARBA00022801"/>
    </source>
</evidence>
<dbReference type="InterPro" id="IPR002637">
    <property type="entry name" value="RdgB/HAM1"/>
</dbReference>
<dbReference type="PANTHER" id="PTHR11067:SF9">
    <property type="entry name" value="INOSINE TRIPHOSPHATE PYROPHOSPHATASE"/>
    <property type="match status" value="1"/>
</dbReference>
<sequence length="184" mass="20780">MQIRFVSKNDFKVAEVQKILEGTGVTIVAAKHSINEIQTENVNELVKDKLLKAFKKVGRPVFVEHTGLYIDSLNGFPGGLTQIFWDKLKADKFSTLLGNGDNLGLVAKTIIGYCDAKKMYFFEGAIKGTISPEPKGDRSFQWDCIFIPEGETETFAEMGDKKNEISMRKIAFDEFKVFLERNKK</sequence>
<accession>A0ABQ6RKH5</accession>
<dbReference type="Proteomes" id="UP000322915">
    <property type="component" value="Unassembled WGS sequence"/>
</dbReference>
<gene>
    <name evidence="4" type="ORF">EU509_06295</name>
</gene>
<comment type="caution">
    <text evidence="4">The sequence shown here is derived from an EMBL/GenBank/DDBJ whole genome shotgun (WGS) entry which is preliminary data.</text>
</comment>
<keyword evidence="2" id="KW-0378">Hydrolase</keyword>
<dbReference type="EMBL" id="SEUJ01000061">
    <property type="protein sequence ID" value="KAA1160365.1"/>
    <property type="molecule type" value="Genomic_DNA"/>
</dbReference>
<dbReference type="SUPFAM" id="SSF52972">
    <property type="entry name" value="ITPase-like"/>
    <property type="match status" value="1"/>
</dbReference>
<evidence type="ECO:0000313" key="4">
    <source>
        <dbReference type="EMBL" id="KAA1160365.1"/>
    </source>
</evidence>
<dbReference type="InterPro" id="IPR029001">
    <property type="entry name" value="ITPase-like_fam"/>
</dbReference>
<evidence type="ECO:0000256" key="3">
    <source>
        <dbReference type="ARBA" id="ARBA00023080"/>
    </source>
</evidence>
<organism evidence="4 5">
    <name type="scientific">Pseudoalteromonas fuliginea</name>
    <dbReference type="NCBI Taxonomy" id="1872678"/>
    <lineage>
        <taxon>Bacteria</taxon>
        <taxon>Pseudomonadati</taxon>
        <taxon>Pseudomonadota</taxon>
        <taxon>Gammaproteobacteria</taxon>
        <taxon>Alteromonadales</taxon>
        <taxon>Pseudoalteromonadaceae</taxon>
        <taxon>Pseudoalteromonas</taxon>
    </lineage>
</organism>
<dbReference type="CDD" id="cd00515">
    <property type="entry name" value="HAM1"/>
    <property type="match status" value="1"/>
</dbReference>
<reference evidence="4 5" key="1">
    <citation type="submission" date="2019-01" db="EMBL/GenBank/DDBJ databases">
        <title>Genome sequences of marine Pseudoalteromonas species.</title>
        <authorList>
            <person name="Boraston A.B."/>
            <person name="Hehemann J.-H."/>
            <person name="Vickers C.J."/>
            <person name="Salama-Alber O."/>
            <person name="Abe K."/>
            <person name="Hettle A.J."/>
        </authorList>
    </citation>
    <scope>NUCLEOTIDE SEQUENCE [LARGE SCALE GENOMIC DNA]</scope>
    <source>
        <strain evidence="4 5">PS47</strain>
    </source>
</reference>
<dbReference type="Gene3D" id="3.90.950.10">
    <property type="match status" value="1"/>
</dbReference>
<keyword evidence="3" id="KW-0546">Nucleotide metabolism</keyword>
<keyword evidence="5" id="KW-1185">Reference proteome</keyword>